<comment type="caution">
    <text evidence="1">The sequence shown here is derived from an EMBL/GenBank/DDBJ whole genome shotgun (WGS) entry which is preliminary data.</text>
</comment>
<dbReference type="Proteomes" id="UP000294588">
    <property type="component" value="Unassembled WGS sequence"/>
</dbReference>
<gene>
    <name evidence="1" type="ORF">E0946_03735</name>
</gene>
<organism evidence="1 2">
    <name type="scientific">Candidatus Syntrophosphaera thermopropionivorans</name>
    <dbReference type="NCBI Taxonomy" id="2593015"/>
    <lineage>
        <taxon>Bacteria</taxon>
        <taxon>Pseudomonadati</taxon>
        <taxon>Candidatus Cloacimonadota</taxon>
        <taxon>Candidatus Cloacimonadia</taxon>
        <taxon>Candidatus Cloacimonadales</taxon>
        <taxon>Candidatus Cloacimonadaceae</taxon>
        <taxon>Candidatus Syntrophosphaera</taxon>
    </lineage>
</organism>
<reference evidence="1" key="1">
    <citation type="submission" date="2019-03" db="EMBL/GenBank/DDBJ databases">
        <title>Candidatus Syntrophosphaera thermopropionivorans: a novel player in syntrophic propionate oxidation during anaerobic digestion.</title>
        <authorList>
            <person name="Dyksma S."/>
        </authorList>
    </citation>
    <scope>NUCLEOTIDE SEQUENCE</scope>
    <source>
        <strain evidence="1">W5</strain>
    </source>
</reference>
<evidence type="ECO:0000313" key="2">
    <source>
        <dbReference type="Proteomes" id="UP000294588"/>
    </source>
</evidence>
<protein>
    <submittedName>
        <fullName evidence="1">PASTA domain-containing protein</fullName>
    </submittedName>
</protein>
<keyword evidence="2" id="KW-1185">Reference proteome</keyword>
<dbReference type="EMBL" id="SMOG01000008">
    <property type="protein sequence ID" value="TDF73135.1"/>
    <property type="molecule type" value="Genomic_DNA"/>
</dbReference>
<evidence type="ECO:0000313" key="1">
    <source>
        <dbReference type="EMBL" id="TDF73135.1"/>
    </source>
</evidence>
<name>A0AC61QJE0_9BACT</name>
<accession>A0AC61QJE0</accession>
<proteinExistence type="predicted"/>
<sequence length="190" mass="21064">MASEKTKKIWMTIGIGLGIIFITAFLTSQIIFPLIFRTPKNVEVPNVVGLSLPMAKLRLTQLGLHIVVRDSVWSETGQPNTILDQDPQPGKKIKPESTVYVKVNRGPMKVGVPYLVGLNYSDAYYTLKSAGLEAVIADSLYSDNYPRNTIVRSSPPQGTKVEKGAKVRLYISKGPKPFIEETVIWDSLLM</sequence>